<sequence length="69" mass="7711">MRSLGKGNGFSYTDSEDQSLVDLVLSKIKSLYDRFSLNNRPFFGYGNRPDHLFIGIGKPTARDKGGIEL</sequence>
<dbReference type="AlphaFoldDB" id="X1KQA0"/>
<evidence type="ECO:0000313" key="1">
    <source>
        <dbReference type="EMBL" id="GAH95805.1"/>
    </source>
</evidence>
<comment type="caution">
    <text evidence="1">The sequence shown here is derived from an EMBL/GenBank/DDBJ whole genome shotgun (WGS) entry which is preliminary data.</text>
</comment>
<reference evidence="1" key="1">
    <citation type="journal article" date="2014" name="Front. Microbiol.">
        <title>High frequency of phylogenetically diverse reductive dehalogenase-homologous genes in deep subseafloor sedimentary metagenomes.</title>
        <authorList>
            <person name="Kawai M."/>
            <person name="Futagami T."/>
            <person name="Toyoda A."/>
            <person name="Takaki Y."/>
            <person name="Nishi S."/>
            <person name="Hori S."/>
            <person name="Arai W."/>
            <person name="Tsubouchi T."/>
            <person name="Morono Y."/>
            <person name="Uchiyama I."/>
            <person name="Ito T."/>
            <person name="Fujiyama A."/>
            <person name="Inagaki F."/>
            <person name="Takami H."/>
        </authorList>
    </citation>
    <scope>NUCLEOTIDE SEQUENCE</scope>
    <source>
        <strain evidence="1">Expedition CK06-06</strain>
    </source>
</reference>
<name>X1KQA0_9ZZZZ</name>
<protein>
    <submittedName>
        <fullName evidence="1">Uncharacterized protein</fullName>
    </submittedName>
</protein>
<proteinExistence type="predicted"/>
<dbReference type="EMBL" id="BARV01000254">
    <property type="protein sequence ID" value="GAH95805.1"/>
    <property type="molecule type" value="Genomic_DNA"/>
</dbReference>
<gene>
    <name evidence="1" type="ORF">S06H3_01101</name>
</gene>
<organism evidence="1">
    <name type="scientific">marine sediment metagenome</name>
    <dbReference type="NCBI Taxonomy" id="412755"/>
    <lineage>
        <taxon>unclassified sequences</taxon>
        <taxon>metagenomes</taxon>
        <taxon>ecological metagenomes</taxon>
    </lineage>
</organism>
<accession>X1KQA0</accession>